<dbReference type="PIRSF" id="PIRSF029187">
    <property type="entry name" value="Shr3_AAP_chap"/>
    <property type="match status" value="1"/>
</dbReference>
<proteinExistence type="predicted"/>
<dbReference type="PANTHER" id="PTHR28228:SF1">
    <property type="entry name" value="SECRETORY COMPONENT PROTEIN SHR3"/>
    <property type="match status" value="1"/>
</dbReference>
<dbReference type="AlphaFoldDB" id="W2RPG9"/>
<dbReference type="Pfam" id="PF08229">
    <property type="entry name" value="SHR3_chaperone"/>
    <property type="match status" value="1"/>
</dbReference>
<dbReference type="GO" id="GO:0005789">
    <property type="term" value="C:endoplasmic reticulum membrane"/>
    <property type="evidence" value="ECO:0007669"/>
    <property type="project" value="TreeGrafter"/>
</dbReference>
<feature type="transmembrane region" description="Helical" evidence="2">
    <location>
        <begin position="88"/>
        <end position="107"/>
    </location>
</feature>
<accession>W2RPG9</accession>
<dbReference type="eggNOG" id="ENOG502RXJB">
    <property type="taxonomic scope" value="Eukaryota"/>
</dbReference>
<feature type="transmembrane region" description="Helical" evidence="2">
    <location>
        <begin position="9"/>
        <end position="28"/>
    </location>
</feature>
<keyword evidence="2" id="KW-0472">Membrane</keyword>
<dbReference type="PANTHER" id="PTHR28228">
    <property type="entry name" value="SECRETORY COMPONENT PROTEIN SHR3"/>
    <property type="match status" value="1"/>
</dbReference>
<feature type="transmembrane region" description="Helical" evidence="2">
    <location>
        <begin position="167"/>
        <end position="185"/>
    </location>
</feature>
<keyword evidence="2" id="KW-0812">Transmembrane</keyword>
<dbReference type="OrthoDB" id="5229808at2759"/>
<dbReference type="Proteomes" id="UP000030752">
    <property type="component" value="Unassembled WGS sequence"/>
</dbReference>
<protein>
    <recommendedName>
        <fullName evidence="5">ER membrane protein SH3</fullName>
    </recommendedName>
</protein>
<evidence type="ECO:0000313" key="4">
    <source>
        <dbReference type="Proteomes" id="UP000030752"/>
    </source>
</evidence>
<evidence type="ECO:0000256" key="2">
    <source>
        <dbReference type="SAM" id="Phobius"/>
    </source>
</evidence>
<evidence type="ECO:0000313" key="3">
    <source>
        <dbReference type="EMBL" id="ETN38391.1"/>
    </source>
</evidence>
<dbReference type="HOGENOM" id="CLU_080510_0_0_1"/>
<keyword evidence="2" id="KW-1133">Transmembrane helix</keyword>
<gene>
    <name evidence="3" type="ORF">HMPREF1541_06426</name>
</gene>
<dbReference type="EMBL" id="KB822722">
    <property type="protein sequence ID" value="ETN38391.1"/>
    <property type="molecule type" value="Genomic_DNA"/>
</dbReference>
<dbReference type="GeneID" id="19973765"/>
<organism evidence="3 4">
    <name type="scientific">Cyphellophora europaea (strain CBS 101466)</name>
    <name type="common">Phialophora europaea</name>
    <dbReference type="NCBI Taxonomy" id="1220924"/>
    <lineage>
        <taxon>Eukaryota</taxon>
        <taxon>Fungi</taxon>
        <taxon>Dikarya</taxon>
        <taxon>Ascomycota</taxon>
        <taxon>Pezizomycotina</taxon>
        <taxon>Eurotiomycetes</taxon>
        <taxon>Chaetothyriomycetidae</taxon>
        <taxon>Chaetothyriales</taxon>
        <taxon>Cyphellophoraceae</taxon>
        <taxon>Cyphellophora</taxon>
    </lineage>
</organism>
<dbReference type="RefSeq" id="XP_008718980.1">
    <property type="nucleotide sequence ID" value="XM_008720758.1"/>
</dbReference>
<feature type="region of interest" description="Disordered" evidence="1">
    <location>
        <begin position="195"/>
        <end position="224"/>
    </location>
</feature>
<dbReference type="GO" id="GO:0006888">
    <property type="term" value="P:endoplasmic reticulum to Golgi vesicle-mediated transport"/>
    <property type="evidence" value="ECO:0007669"/>
    <property type="project" value="TreeGrafter"/>
</dbReference>
<sequence length="224" mass="24406">MGNLKFPTLLIMTSTSFFLGLLFSLFPYDYPLLWEAGPVPAAHLDAVEANYKLLYHCPKICFQIFHFMILVGLGALIAKLYKPSESNMLFDGGSLVLFMVAVIIYLSNIAKGLRIVDRGVYGIGMPDQPAEGEQESGVPWGKGDGSAGSSVLGREDNLKVLGASNTILALVLLGVLVLQVGQWYAERADEKTMKEYAEKEAQEAKEAAGKSDRATSPKEGRKNK</sequence>
<reference evidence="3 4" key="1">
    <citation type="submission" date="2013-03" db="EMBL/GenBank/DDBJ databases">
        <title>The Genome Sequence of Phialophora europaea CBS 101466.</title>
        <authorList>
            <consortium name="The Broad Institute Genomics Platform"/>
            <person name="Cuomo C."/>
            <person name="de Hoog S."/>
            <person name="Gorbushina A."/>
            <person name="Walker B."/>
            <person name="Young S.K."/>
            <person name="Zeng Q."/>
            <person name="Gargeya S."/>
            <person name="Fitzgerald M."/>
            <person name="Haas B."/>
            <person name="Abouelleil A."/>
            <person name="Allen A.W."/>
            <person name="Alvarado L."/>
            <person name="Arachchi H.M."/>
            <person name="Berlin A.M."/>
            <person name="Chapman S.B."/>
            <person name="Gainer-Dewar J."/>
            <person name="Goldberg J."/>
            <person name="Griggs A."/>
            <person name="Gujja S."/>
            <person name="Hansen M."/>
            <person name="Howarth C."/>
            <person name="Imamovic A."/>
            <person name="Ireland A."/>
            <person name="Larimer J."/>
            <person name="McCowan C."/>
            <person name="Murphy C."/>
            <person name="Pearson M."/>
            <person name="Poon T.W."/>
            <person name="Priest M."/>
            <person name="Roberts A."/>
            <person name="Saif S."/>
            <person name="Shea T."/>
            <person name="Sisk P."/>
            <person name="Sykes S."/>
            <person name="Wortman J."/>
            <person name="Nusbaum C."/>
            <person name="Birren B."/>
        </authorList>
    </citation>
    <scope>NUCLEOTIDE SEQUENCE [LARGE SCALE GENOMIC DNA]</scope>
    <source>
        <strain evidence="3 4">CBS 101466</strain>
    </source>
</reference>
<dbReference type="InParanoid" id="W2RPG9"/>
<keyword evidence="4" id="KW-1185">Reference proteome</keyword>
<evidence type="ECO:0008006" key="5">
    <source>
        <dbReference type="Google" id="ProtNLM"/>
    </source>
</evidence>
<feature type="transmembrane region" description="Helical" evidence="2">
    <location>
        <begin position="60"/>
        <end position="81"/>
    </location>
</feature>
<dbReference type="SMART" id="SM00786">
    <property type="entry name" value="SHR3_chaperone"/>
    <property type="match status" value="1"/>
</dbReference>
<name>W2RPG9_CYPE1</name>
<dbReference type="GO" id="GO:0051082">
    <property type="term" value="F:unfolded protein binding"/>
    <property type="evidence" value="ECO:0007669"/>
    <property type="project" value="TreeGrafter"/>
</dbReference>
<evidence type="ECO:0000256" key="1">
    <source>
        <dbReference type="SAM" id="MobiDB-lite"/>
    </source>
</evidence>
<dbReference type="InterPro" id="IPR013248">
    <property type="entry name" value="Psh3/Shr3"/>
</dbReference>
<dbReference type="VEuPathDB" id="FungiDB:HMPREF1541_06426"/>
<dbReference type="FunCoup" id="W2RPG9">
    <property type="interactions" value="53"/>
</dbReference>